<keyword evidence="1" id="KW-0687">Ribonucleoprotein</keyword>
<dbReference type="Proteomes" id="UP000663671">
    <property type="component" value="Chromosome 1"/>
</dbReference>
<evidence type="ECO:0000313" key="2">
    <source>
        <dbReference type="Proteomes" id="UP000663671"/>
    </source>
</evidence>
<dbReference type="EMBL" id="CP069114">
    <property type="protein sequence ID" value="QSS64083.1"/>
    <property type="molecule type" value="Genomic_DNA"/>
</dbReference>
<dbReference type="GO" id="GO:0005840">
    <property type="term" value="C:ribosome"/>
    <property type="evidence" value="ECO:0007669"/>
    <property type="project" value="UniProtKB-KW"/>
</dbReference>
<reference evidence="1" key="1">
    <citation type="submission" date="2021-01" db="EMBL/GenBank/DDBJ databases">
        <title>Chromosome-level genome assembly of a human fungal pathogen reveals clustering of transcriptionally co-regulated genes.</title>
        <authorList>
            <person name="Voorhies M."/>
            <person name="Cohen S."/>
            <person name="Shea T.P."/>
            <person name="Petrus S."/>
            <person name="Munoz J.F."/>
            <person name="Poplawski S."/>
            <person name="Goldman W.E."/>
            <person name="Michael T."/>
            <person name="Cuomo C.A."/>
            <person name="Sil A."/>
            <person name="Beyhan S."/>
        </authorList>
    </citation>
    <scope>NUCLEOTIDE SEQUENCE</scope>
    <source>
        <strain evidence="1">WU24</strain>
    </source>
</reference>
<proteinExistence type="predicted"/>
<evidence type="ECO:0000313" key="1">
    <source>
        <dbReference type="EMBL" id="QSS64083.1"/>
    </source>
</evidence>
<gene>
    <name evidence="1" type="ORF">I7I51_01145</name>
</gene>
<organism evidence="1 2">
    <name type="scientific">Ajellomyces capsulatus</name>
    <name type="common">Darling's disease fungus</name>
    <name type="synonym">Histoplasma capsulatum</name>
    <dbReference type="NCBI Taxonomy" id="5037"/>
    <lineage>
        <taxon>Eukaryota</taxon>
        <taxon>Fungi</taxon>
        <taxon>Dikarya</taxon>
        <taxon>Ascomycota</taxon>
        <taxon>Pezizomycotina</taxon>
        <taxon>Eurotiomycetes</taxon>
        <taxon>Eurotiomycetidae</taxon>
        <taxon>Onygenales</taxon>
        <taxon>Ajellomycetaceae</taxon>
        <taxon>Histoplasma</taxon>
    </lineage>
</organism>
<accession>A0A8A1MHD5</accession>
<keyword evidence="1" id="KW-0689">Ribosomal protein</keyword>
<sequence length="16" mass="1645">LQDLQGPSSSIRVGTS</sequence>
<feature type="non-terminal residue" evidence="1">
    <location>
        <position position="16"/>
    </location>
</feature>
<name>A0A8A1MHD5_AJECA</name>
<dbReference type="VEuPathDB" id="FungiDB:I7I51_01145"/>
<dbReference type="AlphaFoldDB" id="A0A8A1MHD5"/>
<protein>
    <submittedName>
        <fullName evidence="1">40S ribosomal protein S9</fullName>
    </submittedName>
</protein>